<protein>
    <recommendedName>
        <fullName evidence="3">Flagellin</fullName>
    </recommendedName>
</protein>
<evidence type="ECO:0000313" key="1">
    <source>
        <dbReference type="EMBL" id="NMM46345.1"/>
    </source>
</evidence>
<dbReference type="RefSeq" id="WP_169626706.1">
    <property type="nucleotide sequence ID" value="NZ_JABBNT010000005.1"/>
</dbReference>
<organism evidence="1 2">
    <name type="scientific">Pacificispira spongiicola</name>
    <dbReference type="NCBI Taxonomy" id="2729598"/>
    <lineage>
        <taxon>Bacteria</taxon>
        <taxon>Pseudomonadati</taxon>
        <taxon>Pseudomonadota</taxon>
        <taxon>Alphaproteobacteria</taxon>
        <taxon>Rhodospirillales</taxon>
        <taxon>Rhodospirillaceae</taxon>
        <taxon>Pacificispira</taxon>
    </lineage>
</organism>
<proteinExistence type="predicted"/>
<evidence type="ECO:0008006" key="3">
    <source>
        <dbReference type="Google" id="ProtNLM"/>
    </source>
</evidence>
<dbReference type="EMBL" id="JABBNT010000005">
    <property type="protein sequence ID" value="NMM46345.1"/>
    <property type="molecule type" value="Genomic_DNA"/>
</dbReference>
<keyword evidence="2" id="KW-1185">Reference proteome</keyword>
<dbReference type="SUPFAM" id="SSF64518">
    <property type="entry name" value="Phase 1 flagellin"/>
    <property type="match status" value="1"/>
</dbReference>
<comment type="caution">
    <text evidence="1">The sequence shown here is derived from an EMBL/GenBank/DDBJ whole genome shotgun (WGS) entry which is preliminary data.</text>
</comment>
<gene>
    <name evidence="1" type="ORF">HH303_17775</name>
</gene>
<accession>A0A7Y0E331</accession>
<reference evidence="1 2" key="1">
    <citation type="submission" date="2020-04" db="EMBL/GenBank/DDBJ databases">
        <title>Rhodospirillaceae bacterium KN72 isolated from deep sea.</title>
        <authorList>
            <person name="Zhang D.-C."/>
        </authorList>
    </citation>
    <scope>NUCLEOTIDE SEQUENCE [LARGE SCALE GENOMIC DNA]</scope>
    <source>
        <strain evidence="1 2">KN72</strain>
    </source>
</reference>
<sequence>MVSRVSAIGILSQNLATITSNRKQLDKLNYSLTTGQNFQELKFYGRDASRVVDLQKDIEARNSYLSSIEYAQSITSSYDTVLERLVEMTSDALAAAEPLSSNDDDFDTTTTVLSNNFMLEFEANMNIKIGDRFVFGGTNFSSAPVTDLRTLSLYTTNDLVSNGATLNTIETGDQIPEHTVDQGGANTVESYHNAFAGTGTFDTASRKTLRVTINDSQPVTYTMTAADTAFQNLAEGLLQLKSAAQSGLTEDEREEFLGNARNALDTARGQLRQLQASNGTVITELERTASIHQSFITISQTALTELTVADDAEVAVKISALQNQLQASYSLIATQSQLTLVNFL</sequence>
<dbReference type="Proteomes" id="UP000539372">
    <property type="component" value="Unassembled WGS sequence"/>
</dbReference>
<name>A0A7Y0E331_9PROT</name>
<dbReference type="AlphaFoldDB" id="A0A7Y0E331"/>
<evidence type="ECO:0000313" key="2">
    <source>
        <dbReference type="Proteomes" id="UP000539372"/>
    </source>
</evidence>